<sequence>MINYTSFTQQQLIKLAKQKTREVFSPEEQHLRSYTFENPPHKRKYIHFSALHYFESAIITPDMITSLQNNATLLSVGSGEGHLERLLKDGFHIPTKNITTSDLYEDPKIEHAKFPHYTFDMTKPWPNFNQQFDYILFPESFGVALIDWENIGNPTNQSRTHRFFNELDKTEKEILAGNLNPQHLNFFMQVVGMDVSRVHRIYQVLQQAIPHLKPHGEIRIKHGIDEPQQRAYIMAKLAQEYQNISFPTQSGSYENFVVKL</sequence>
<gene>
    <name evidence="1" type="ORF">A2642_02430</name>
</gene>
<dbReference type="SUPFAM" id="SSF53335">
    <property type="entry name" value="S-adenosyl-L-methionine-dependent methyltransferases"/>
    <property type="match status" value="1"/>
</dbReference>
<dbReference type="InterPro" id="IPR029063">
    <property type="entry name" value="SAM-dependent_MTases_sf"/>
</dbReference>
<name>A0A1F6V5I8_9BACT</name>
<comment type="caution">
    <text evidence="1">The sequence shown here is derived from an EMBL/GenBank/DDBJ whole genome shotgun (WGS) entry which is preliminary data.</text>
</comment>
<dbReference type="Proteomes" id="UP000178700">
    <property type="component" value="Unassembled WGS sequence"/>
</dbReference>
<evidence type="ECO:0000313" key="2">
    <source>
        <dbReference type="Proteomes" id="UP000178700"/>
    </source>
</evidence>
<evidence type="ECO:0008006" key="3">
    <source>
        <dbReference type="Google" id="ProtNLM"/>
    </source>
</evidence>
<reference evidence="1 2" key="1">
    <citation type="journal article" date="2016" name="Nat. Commun.">
        <title>Thousands of microbial genomes shed light on interconnected biogeochemical processes in an aquifer system.</title>
        <authorList>
            <person name="Anantharaman K."/>
            <person name="Brown C.T."/>
            <person name="Hug L.A."/>
            <person name="Sharon I."/>
            <person name="Castelle C.J."/>
            <person name="Probst A.J."/>
            <person name="Thomas B.C."/>
            <person name="Singh A."/>
            <person name="Wilkins M.J."/>
            <person name="Karaoz U."/>
            <person name="Brodie E.L."/>
            <person name="Williams K.H."/>
            <person name="Hubbard S.S."/>
            <person name="Banfield J.F."/>
        </authorList>
    </citation>
    <scope>NUCLEOTIDE SEQUENCE [LARGE SCALE GENOMIC DNA]</scope>
</reference>
<protein>
    <recommendedName>
        <fullName evidence="3">Methyltransferase type 11 domain-containing protein</fullName>
    </recommendedName>
</protein>
<proteinExistence type="predicted"/>
<organism evidence="1 2">
    <name type="scientific">Candidatus Nomurabacteria bacterium RIFCSPHIGHO2_01_FULL_39_10</name>
    <dbReference type="NCBI Taxonomy" id="1801733"/>
    <lineage>
        <taxon>Bacteria</taxon>
        <taxon>Candidatus Nomuraibacteriota</taxon>
    </lineage>
</organism>
<dbReference type="EMBL" id="MFTJ01000033">
    <property type="protein sequence ID" value="OGI64937.1"/>
    <property type="molecule type" value="Genomic_DNA"/>
</dbReference>
<accession>A0A1F6V5I8</accession>
<evidence type="ECO:0000313" key="1">
    <source>
        <dbReference type="EMBL" id="OGI64937.1"/>
    </source>
</evidence>
<dbReference type="AlphaFoldDB" id="A0A1F6V5I8"/>